<gene>
    <name evidence="2" type="ORF">UFOPK4410_00139</name>
</gene>
<name>A0A6J7VN18_9ZZZZ</name>
<organism evidence="2">
    <name type="scientific">freshwater metagenome</name>
    <dbReference type="NCBI Taxonomy" id="449393"/>
    <lineage>
        <taxon>unclassified sequences</taxon>
        <taxon>metagenomes</taxon>
        <taxon>ecological metagenomes</taxon>
    </lineage>
</organism>
<sequence length="578" mass="61743">MKKVSRSKRLLLIFFSLMMLSTLPHVTSSAEGIPDEQYVLPLAPNPNVVGLYFVDHVSRAQLAPGFLGADASLNSLDAQNFPTATQGLCDSSNDALCIAGAQIVYYAHLPRCLHAADVDCIVGIYAIKPNGVRVEGIYIHGMPEKPSNQFLGNPELGIPQSGVDGLWSLPEVINGAGTDTYLVDAQKSGGIIKERNSSLSQRIPLYFFGAGITPVKSISGNFTPAIVALASSPNGTVRWTHYSAAGQGVEVCAGVSSSECARREAFPPNVVFGLSLRLSGGIPGWLHGRILNPLITHERNSSSTLFTVQALPVSIPVVAGYVERSTFLKLPEIQFMQPVRDWSAYTPGPSAANSASWLELLLPHVGEKAQANPTAWRFDSLSYSSLLGANACMNDPKSLVGFVTTNSTVYSAGPPSFNPVTESLDYTLVSPHFTSKGEVFKGAYNLVIRSDVARCIYNFTDAPVQAIISVTDQSGQKTVAVESMSEHDGWIYLSASGFTFSSPTVHVKLIGTPILKVPTLTTTPSTVATPTEPSTPSPTSTTFANPIAKRFTITCVKGKTVKKVTSVKPICPKGYTKK</sequence>
<dbReference type="AlphaFoldDB" id="A0A6J7VN18"/>
<dbReference type="EMBL" id="CAFBRV010000005">
    <property type="protein sequence ID" value="CAB5104319.1"/>
    <property type="molecule type" value="Genomic_DNA"/>
</dbReference>
<feature type="region of interest" description="Disordered" evidence="1">
    <location>
        <begin position="522"/>
        <end position="541"/>
    </location>
</feature>
<protein>
    <submittedName>
        <fullName evidence="2">Unannotated protein</fullName>
    </submittedName>
</protein>
<evidence type="ECO:0000256" key="1">
    <source>
        <dbReference type="SAM" id="MobiDB-lite"/>
    </source>
</evidence>
<evidence type="ECO:0000313" key="2">
    <source>
        <dbReference type="EMBL" id="CAB5104319.1"/>
    </source>
</evidence>
<proteinExistence type="predicted"/>
<accession>A0A6J7VN18</accession>
<reference evidence="2" key="1">
    <citation type="submission" date="2020-05" db="EMBL/GenBank/DDBJ databases">
        <authorList>
            <person name="Chiriac C."/>
            <person name="Salcher M."/>
            <person name="Ghai R."/>
            <person name="Kavagutti S V."/>
        </authorList>
    </citation>
    <scope>NUCLEOTIDE SEQUENCE</scope>
</reference>